<evidence type="ECO:0000256" key="2">
    <source>
        <dbReference type="ARBA" id="ARBA00004323"/>
    </source>
</evidence>
<comment type="caution">
    <text evidence="15">The sequence shown here is derived from an EMBL/GenBank/DDBJ whole genome shotgun (WGS) entry which is preliminary data.</text>
</comment>
<proteinExistence type="inferred from homology"/>
<dbReference type="PROSITE" id="PS50231">
    <property type="entry name" value="RICIN_B_LECTIN"/>
    <property type="match status" value="1"/>
</dbReference>
<dbReference type="EMBL" id="BMAT01013781">
    <property type="protein sequence ID" value="GFS20155.1"/>
    <property type="molecule type" value="Genomic_DNA"/>
</dbReference>
<reference evidence="15 16" key="1">
    <citation type="journal article" date="2021" name="Elife">
        <title>Chloroplast acquisition without the gene transfer in kleptoplastic sea slugs, Plakobranchus ocellatus.</title>
        <authorList>
            <person name="Maeda T."/>
            <person name="Takahashi S."/>
            <person name="Yoshida T."/>
            <person name="Shimamura S."/>
            <person name="Takaki Y."/>
            <person name="Nagai Y."/>
            <person name="Toyoda A."/>
            <person name="Suzuki Y."/>
            <person name="Arimoto A."/>
            <person name="Ishii H."/>
            <person name="Satoh N."/>
            <person name="Nishiyama T."/>
            <person name="Hasebe M."/>
            <person name="Maruyama T."/>
            <person name="Minagawa J."/>
            <person name="Obokata J."/>
            <person name="Shigenobu S."/>
        </authorList>
    </citation>
    <scope>NUCLEOTIDE SEQUENCE [LARGE SCALE GENOMIC DNA]</scope>
</reference>
<organism evidence="15 16">
    <name type="scientific">Elysia marginata</name>
    <dbReference type="NCBI Taxonomy" id="1093978"/>
    <lineage>
        <taxon>Eukaryota</taxon>
        <taxon>Metazoa</taxon>
        <taxon>Spiralia</taxon>
        <taxon>Lophotrochozoa</taxon>
        <taxon>Mollusca</taxon>
        <taxon>Gastropoda</taxon>
        <taxon>Heterobranchia</taxon>
        <taxon>Euthyneura</taxon>
        <taxon>Panpulmonata</taxon>
        <taxon>Sacoglossa</taxon>
        <taxon>Placobranchoidea</taxon>
        <taxon>Plakobranchidae</taxon>
        <taxon>Elysia</taxon>
    </lineage>
</organism>
<evidence type="ECO:0000313" key="15">
    <source>
        <dbReference type="EMBL" id="GFS20155.1"/>
    </source>
</evidence>
<accession>A0AAV4JD16</accession>
<dbReference type="GO" id="GO:0000139">
    <property type="term" value="C:Golgi membrane"/>
    <property type="evidence" value="ECO:0007669"/>
    <property type="project" value="UniProtKB-SubCell"/>
</dbReference>
<comment type="cofactor">
    <cofactor evidence="1 13">
        <name>Mn(2+)</name>
        <dbReference type="ChEBI" id="CHEBI:29035"/>
    </cofactor>
</comment>
<gene>
    <name evidence="15" type="ORF">ElyMa_006891900</name>
</gene>
<keyword evidence="12 13" id="KW-0464">Manganese</keyword>
<dbReference type="Pfam" id="PF00652">
    <property type="entry name" value="Ricin_B_lectin"/>
    <property type="match status" value="1"/>
</dbReference>
<evidence type="ECO:0000259" key="14">
    <source>
        <dbReference type="SMART" id="SM00458"/>
    </source>
</evidence>
<sequence>MIKLKKSRLILAIVTFGITFWLVLYWNVSYIYARHRIQHFQPRKDIIDLALDEPSKKDEDEEEQYSEDFLQRLGEIVTADDQRNYDSGFHRHAFNQMLSDKLSLKRPLPDVRLKKCKGKQYPEDMPTASVIICFYNEARSTLLRTVHTVIERSPADLIHEIILVDDFSDFDYLKDDLQDYVQKNLPQVRLMRTSERQGLIRARMLGARQASGEVLLFLDSHCEVNVGWLEPLLFAVRNDPHTVSVPIMDIVNADSFLYEASGLVKGGFNWGMHYQWDPLTEDEMKEVVNTAEPFKSPTMAGGLYAMNRLYFQTLGEYDSGMDVWGGENLELSFRIWQCGGQLVIVPCSRVGHIFRKRRPYGAPKQDTFTRNTLRMVHVWIDEYKKYYFHVNPRAESVEYGNISERVHLREQLKCKSFKWYLENIYPEQLHKLPSLEETSNEDDKKPEKFQSQFKTVTRAKGLLKHAGSGLCVQSEKSEYDKRALLTLAICNNADHKQVWYETEQKDMRLANLLCMDHDSAVGMYARLMKCNGSKAQTWIWIKKATHSQLINHGTSECLVATGVEPGALLTTGQCRNSLLMQFSLITPTQAI</sequence>
<keyword evidence="8 13" id="KW-0333">Golgi apparatus</keyword>
<dbReference type="EC" id="2.4.1.-" evidence="13"/>
<evidence type="ECO:0000256" key="5">
    <source>
        <dbReference type="ARBA" id="ARBA00022734"/>
    </source>
</evidence>
<evidence type="ECO:0000256" key="12">
    <source>
        <dbReference type="ARBA" id="ARBA00023211"/>
    </source>
</evidence>
<keyword evidence="4 13" id="KW-0812">Transmembrane</keyword>
<dbReference type="GO" id="GO:0008593">
    <property type="term" value="P:regulation of Notch signaling pathway"/>
    <property type="evidence" value="ECO:0007669"/>
    <property type="project" value="TreeGrafter"/>
</dbReference>
<feature type="domain" description="Ricin B lectin" evidence="14">
    <location>
        <begin position="460"/>
        <end position="585"/>
    </location>
</feature>
<dbReference type="GO" id="GO:0006493">
    <property type="term" value="P:protein O-linked glycosylation"/>
    <property type="evidence" value="ECO:0007669"/>
    <property type="project" value="TreeGrafter"/>
</dbReference>
<dbReference type="InterPro" id="IPR035992">
    <property type="entry name" value="Ricin_B-like_lectins"/>
</dbReference>
<dbReference type="PANTHER" id="PTHR11675:SF63">
    <property type="entry name" value="POLYPEPTIDE N-ACETYLGALACTOSAMINYLTRANSFERASE"/>
    <property type="match status" value="1"/>
</dbReference>
<dbReference type="InterPro" id="IPR000772">
    <property type="entry name" value="Ricin_B_lectin"/>
</dbReference>
<dbReference type="InterPro" id="IPR001173">
    <property type="entry name" value="Glyco_trans_2-like"/>
</dbReference>
<dbReference type="SUPFAM" id="SSF53448">
    <property type="entry name" value="Nucleotide-diphospho-sugar transferases"/>
    <property type="match status" value="1"/>
</dbReference>
<dbReference type="CDD" id="cd02510">
    <property type="entry name" value="pp-GalNAc-T"/>
    <property type="match status" value="1"/>
</dbReference>
<dbReference type="FunFam" id="3.90.550.10:FF:000053">
    <property type="entry name" value="Polypeptide N-acetylgalactosaminyltransferase"/>
    <property type="match status" value="1"/>
</dbReference>
<evidence type="ECO:0000256" key="4">
    <source>
        <dbReference type="ARBA" id="ARBA00022692"/>
    </source>
</evidence>
<dbReference type="InterPro" id="IPR045885">
    <property type="entry name" value="GalNAc-T"/>
</dbReference>
<protein>
    <recommendedName>
        <fullName evidence="13">Polypeptide N-acetylgalactosaminyltransferase</fullName>
        <ecNumber evidence="13">2.4.1.-</ecNumber>
    </recommendedName>
    <alternativeName>
        <fullName evidence="13">Protein-UDP acetylgalactosaminyltransferase</fullName>
    </alternativeName>
</protein>
<dbReference type="SUPFAM" id="SSF50370">
    <property type="entry name" value="Ricin B-like lectins"/>
    <property type="match status" value="1"/>
</dbReference>
<keyword evidence="11" id="KW-0325">Glycoprotein</keyword>
<dbReference type="SMART" id="SM00458">
    <property type="entry name" value="RICIN"/>
    <property type="match status" value="1"/>
</dbReference>
<evidence type="ECO:0000256" key="8">
    <source>
        <dbReference type="ARBA" id="ARBA00023034"/>
    </source>
</evidence>
<evidence type="ECO:0000256" key="1">
    <source>
        <dbReference type="ARBA" id="ARBA00001936"/>
    </source>
</evidence>
<evidence type="ECO:0000256" key="6">
    <source>
        <dbReference type="ARBA" id="ARBA00022968"/>
    </source>
</evidence>
<evidence type="ECO:0000256" key="7">
    <source>
        <dbReference type="ARBA" id="ARBA00022989"/>
    </source>
</evidence>
<name>A0AAV4JD16_9GAST</name>
<keyword evidence="13" id="KW-0328">Glycosyltransferase</keyword>
<evidence type="ECO:0000256" key="13">
    <source>
        <dbReference type="RuleBase" id="RU361242"/>
    </source>
</evidence>
<comment type="subcellular location">
    <subcellularLocation>
        <location evidence="2 13">Golgi apparatus membrane</location>
        <topology evidence="2 13">Single-pass type II membrane protein</topology>
    </subcellularLocation>
</comment>
<evidence type="ECO:0000256" key="10">
    <source>
        <dbReference type="ARBA" id="ARBA00023157"/>
    </source>
</evidence>
<dbReference type="InterPro" id="IPR029044">
    <property type="entry name" value="Nucleotide-diphossugar_trans"/>
</dbReference>
<dbReference type="Gene3D" id="2.80.10.50">
    <property type="match status" value="1"/>
</dbReference>
<keyword evidence="16" id="KW-1185">Reference proteome</keyword>
<comment type="pathway">
    <text evidence="13">Protein modification; protein glycosylation.</text>
</comment>
<comment type="similarity">
    <text evidence="3 13">Belongs to the glycosyltransferase 2 family. GalNAc-T subfamily.</text>
</comment>
<dbReference type="Proteomes" id="UP000762676">
    <property type="component" value="Unassembled WGS sequence"/>
</dbReference>
<dbReference type="GO" id="GO:0030246">
    <property type="term" value="F:carbohydrate binding"/>
    <property type="evidence" value="ECO:0007669"/>
    <property type="project" value="UniProtKB-KW"/>
</dbReference>
<keyword evidence="5 13" id="KW-0430">Lectin</keyword>
<keyword evidence="7 13" id="KW-1133">Transmembrane helix</keyword>
<evidence type="ECO:0000256" key="3">
    <source>
        <dbReference type="ARBA" id="ARBA00005680"/>
    </source>
</evidence>
<dbReference type="GO" id="GO:0004653">
    <property type="term" value="F:polypeptide N-acetylgalactosaminyltransferase activity"/>
    <property type="evidence" value="ECO:0007669"/>
    <property type="project" value="TreeGrafter"/>
</dbReference>
<dbReference type="Pfam" id="PF00535">
    <property type="entry name" value="Glycos_transf_2"/>
    <property type="match status" value="1"/>
</dbReference>
<feature type="transmembrane region" description="Helical" evidence="13">
    <location>
        <begin position="9"/>
        <end position="33"/>
    </location>
</feature>
<keyword evidence="10 13" id="KW-1015">Disulfide bond</keyword>
<evidence type="ECO:0000256" key="11">
    <source>
        <dbReference type="ARBA" id="ARBA00023180"/>
    </source>
</evidence>
<keyword evidence="13" id="KW-0808">Transferase</keyword>
<evidence type="ECO:0000256" key="9">
    <source>
        <dbReference type="ARBA" id="ARBA00023136"/>
    </source>
</evidence>
<dbReference type="Gene3D" id="3.90.550.10">
    <property type="entry name" value="Spore Coat Polysaccharide Biosynthesis Protein SpsA, Chain A"/>
    <property type="match status" value="1"/>
</dbReference>
<evidence type="ECO:0000313" key="16">
    <source>
        <dbReference type="Proteomes" id="UP000762676"/>
    </source>
</evidence>
<keyword evidence="6" id="KW-0735">Signal-anchor</keyword>
<dbReference type="GO" id="GO:0005112">
    <property type="term" value="F:Notch binding"/>
    <property type="evidence" value="ECO:0007669"/>
    <property type="project" value="TreeGrafter"/>
</dbReference>
<dbReference type="PANTHER" id="PTHR11675">
    <property type="entry name" value="N-ACETYLGALACTOSAMINYLTRANSFERASE"/>
    <property type="match status" value="1"/>
</dbReference>
<keyword evidence="9 13" id="KW-0472">Membrane</keyword>
<dbReference type="AlphaFoldDB" id="A0AAV4JD16"/>